<dbReference type="KEGG" id="vg:16194261"/>
<evidence type="ECO:0000313" key="1">
    <source>
        <dbReference type="EMBL" id="AGM11282.1"/>
    </source>
</evidence>
<protein>
    <submittedName>
        <fullName evidence="1">Uncharacterized protein</fullName>
    </submittedName>
</protein>
<organism evidence="1 2">
    <name type="scientific">Haloarcula hispanica tailed virus 1</name>
    <dbReference type="NCBI Taxonomy" id="1273750"/>
    <lineage>
        <taxon>Viruses</taxon>
        <taxon>Duplodnaviria</taxon>
        <taxon>Heunggongvirae</taxon>
        <taxon>Uroviricota</taxon>
        <taxon>Caudoviricetes</taxon>
        <taxon>Madisaviridae</taxon>
        <taxon>Clampvirus</taxon>
        <taxon>Clampvirus italiense</taxon>
        <taxon>Clampvirus HHTV1</taxon>
    </lineage>
</organism>
<dbReference type="EMBL" id="KC292025">
    <property type="protein sequence ID" value="AGM11282.1"/>
    <property type="molecule type" value="Genomic_DNA"/>
</dbReference>
<keyword evidence="2" id="KW-1185">Reference proteome</keyword>
<proteinExistence type="predicted"/>
<evidence type="ECO:0000313" key="2">
    <source>
        <dbReference type="Proteomes" id="UP000203449"/>
    </source>
</evidence>
<sequence>MPTDAGFDPADFSGFTAAHLEVLERFRDVAVDNHLDGGNLDGTGDNPDVKHHVKGVVSSEQLLNHYELPVVMSIPTGVGDQPRNIQANDTTYGFSVSAFVADYDQQYGLELAQVIIGNIVDNVEQNRTLQTSAGGDPIAKDAALSPGGDAVTFDFALNVNGEQIHLKYGSADFVVETKRRKP</sequence>
<dbReference type="GeneID" id="16194261"/>
<reference evidence="1 2" key="1">
    <citation type="submission" date="2012-12" db="EMBL/GenBank/DDBJ databases">
        <authorList>
            <person name="Sencilo A."/>
            <person name="Jacobs-Sera D."/>
            <person name="Russell D.A."/>
            <person name="Ko C."/>
            <person name="Atanasova N."/>
            <person name="Osterlund E."/>
            <person name="Oksanen H.M."/>
            <person name="Bamford D.H."/>
            <person name="Hatfull G.F."/>
            <person name="Roine E."/>
            <person name="Hendrix R.W."/>
        </authorList>
    </citation>
    <scope>NUCLEOTIDE SEQUENCE [LARGE SCALE GENOMIC DNA]</scope>
</reference>
<name>R4TKT1_9CAUD</name>
<dbReference type="Proteomes" id="UP000203449">
    <property type="component" value="Segment"/>
</dbReference>
<accession>R4TKT1</accession>
<dbReference type="RefSeq" id="YP_008058716.1">
    <property type="nucleotide sequence ID" value="NC_021322.1"/>
</dbReference>
<gene>
    <name evidence="1" type="primary">26</name>
    <name evidence="1" type="ORF">HHTV1_26</name>
</gene>